<dbReference type="KEGG" id="dpte:113794054"/>
<dbReference type="OMA" id="WEIEDHW"/>
<sequence length="98" mass="12002">MSSNEQQQQQQQQQYFKDEQEIDQYRKDWEIEDHWQMRKNFMLAHYDHIAKDRLLCYAQLYVNIEVLQNEYDQALMNEIKALASKIPLANLKSKQQQH</sequence>
<dbReference type="RefSeq" id="XP_027199943.1">
    <property type="nucleotide sequence ID" value="XM_027344142.1"/>
</dbReference>
<dbReference type="PROSITE" id="PS51827">
    <property type="entry name" value="XTBD"/>
    <property type="match status" value="1"/>
</dbReference>
<dbReference type="PANTHER" id="PTHR48430:SF1">
    <property type="entry name" value="PARTNER OF XRN-2 PROTEIN 1"/>
    <property type="match status" value="1"/>
</dbReference>
<dbReference type="InterPro" id="IPR021859">
    <property type="entry name" value="XTBD"/>
</dbReference>
<keyword evidence="1" id="KW-1185">Reference proteome</keyword>
<dbReference type="Proteomes" id="UP000515146">
    <property type="component" value="Unplaced"/>
</dbReference>
<accession>A0A6P6Y382</accession>
<protein>
    <submittedName>
        <fullName evidence="2">Partner of xrn-2 protein 1-like</fullName>
    </submittedName>
</protein>
<dbReference type="PANTHER" id="PTHR48430">
    <property type="entry name" value="PARTNER OF XRN-2 PROTEIN 1"/>
    <property type="match status" value="1"/>
</dbReference>
<dbReference type="OrthoDB" id="2359216at2759"/>
<dbReference type="InParanoid" id="A0A6P6Y382"/>
<gene>
    <name evidence="2" type="primary">LOC113794054</name>
</gene>
<dbReference type="Pfam" id="PF11952">
    <property type="entry name" value="XTBD"/>
    <property type="match status" value="1"/>
</dbReference>
<organism evidence="1 2">
    <name type="scientific">Dermatophagoides pteronyssinus</name>
    <name type="common">European house dust mite</name>
    <dbReference type="NCBI Taxonomy" id="6956"/>
    <lineage>
        <taxon>Eukaryota</taxon>
        <taxon>Metazoa</taxon>
        <taxon>Ecdysozoa</taxon>
        <taxon>Arthropoda</taxon>
        <taxon>Chelicerata</taxon>
        <taxon>Arachnida</taxon>
        <taxon>Acari</taxon>
        <taxon>Acariformes</taxon>
        <taxon>Sarcoptiformes</taxon>
        <taxon>Astigmata</taxon>
        <taxon>Psoroptidia</taxon>
        <taxon>Analgoidea</taxon>
        <taxon>Pyroglyphidae</taxon>
        <taxon>Dermatophagoidinae</taxon>
        <taxon>Dermatophagoides</taxon>
    </lineage>
</organism>
<proteinExistence type="predicted"/>
<evidence type="ECO:0000313" key="2">
    <source>
        <dbReference type="RefSeq" id="XP_027199943.1"/>
    </source>
</evidence>
<name>A0A6P6Y382_DERPT</name>
<evidence type="ECO:0000313" key="1">
    <source>
        <dbReference type="Proteomes" id="UP000515146"/>
    </source>
</evidence>
<dbReference type="AlphaFoldDB" id="A0A6P6Y382"/>
<reference evidence="2" key="1">
    <citation type="submission" date="2025-08" db="UniProtKB">
        <authorList>
            <consortium name="RefSeq"/>
        </authorList>
    </citation>
    <scope>IDENTIFICATION</scope>
    <source>
        <strain evidence="2">Airmid</strain>
    </source>
</reference>